<evidence type="ECO:0000313" key="5">
    <source>
        <dbReference type="Proteomes" id="UP000556201"/>
    </source>
</evidence>
<accession>A0A7W9L4Z2</accession>
<evidence type="ECO:0000313" key="4">
    <source>
        <dbReference type="EMBL" id="MBB5770830.1"/>
    </source>
</evidence>
<comment type="caution">
    <text evidence="4">The sequence shown here is derived from an EMBL/GenBank/DDBJ whole genome shotgun (WGS) entry which is preliminary data.</text>
</comment>
<keyword evidence="2" id="KW-0233">DNA recombination</keyword>
<dbReference type="InterPro" id="IPR013762">
    <property type="entry name" value="Integrase-like_cat_sf"/>
</dbReference>
<dbReference type="PANTHER" id="PTHR30349:SF88">
    <property type="entry name" value="BLL1584 PROTEIN"/>
    <property type="match status" value="1"/>
</dbReference>
<dbReference type="Proteomes" id="UP000556201">
    <property type="component" value="Unassembled WGS sequence"/>
</dbReference>
<feature type="domain" description="Tyr recombinase" evidence="3">
    <location>
        <begin position="182"/>
        <end position="374"/>
    </location>
</feature>
<evidence type="ECO:0000256" key="1">
    <source>
        <dbReference type="ARBA" id="ARBA00022908"/>
    </source>
</evidence>
<dbReference type="InterPro" id="IPR002104">
    <property type="entry name" value="Integrase_catalytic"/>
</dbReference>
<evidence type="ECO:0000259" key="3">
    <source>
        <dbReference type="PROSITE" id="PS51898"/>
    </source>
</evidence>
<dbReference type="GO" id="GO:0006310">
    <property type="term" value="P:DNA recombination"/>
    <property type="evidence" value="ECO:0007669"/>
    <property type="project" value="UniProtKB-KW"/>
</dbReference>
<dbReference type="InterPro" id="IPR011010">
    <property type="entry name" value="DNA_brk_join_enz"/>
</dbReference>
<reference evidence="4 5" key="1">
    <citation type="submission" date="2020-08" db="EMBL/GenBank/DDBJ databases">
        <title>Functional genomics of gut bacteria from endangered species of beetles.</title>
        <authorList>
            <person name="Carlos-Shanley C."/>
        </authorList>
    </citation>
    <scope>NUCLEOTIDE SEQUENCE [LARGE SCALE GENOMIC DNA]</scope>
    <source>
        <strain evidence="4 5">S00192</strain>
    </source>
</reference>
<dbReference type="Pfam" id="PF00589">
    <property type="entry name" value="Phage_integrase"/>
    <property type="match status" value="1"/>
</dbReference>
<dbReference type="RefSeq" id="WP_184278431.1">
    <property type="nucleotide sequence ID" value="NZ_JACHLJ010000001.1"/>
</dbReference>
<dbReference type="GO" id="GO:0003677">
    <property type="term" value="F:DNA binding"/>
    <property type="evidence" value="ECO:0007669"/>
    <property type="project" value="InterPro"/>
</dbReference>
<gene>
    <name evidence="4" type="ORF">HNP47_000799</name>
</gene>
<organism evidence="4 5">
    <name type="scientific">Brevundimonas vesicularis</name>
    <name type="common">Pseudomonas vesicularis</name>
    <dbReference type="NCBI Taxonomy" id="41276"/>
    <lineage>
        <taxon>Bacteria</taxon>
        <taxon>Pseudomonadati</taxon>
        <taxon>Pseudomonadota</taxon>
        <taxon>Alphaproteobacteria</taxon>
        <taxon>Caulobacterales</taxon>
        <taxon>Caulobacteraceae</taxon>
        <taxon>Brevundimonas</taxon>
    </lineage>
</organism>
<evidence type="ECO:0000256" key="2">
    <source>
        <dbReference type="ARBA" id="ARBA00023172"/>
    </source>
</evidence>
<dbReference type="PANTHER" id="PTHR30349">
    <property type="entry name" value="PHAGE INTEGRASE-RELATED"/>
    <property type="match status" value="1"/>
</dbReference>
<keyword evidence="1" id="KW-0229">DNA integration</keyword>
<dbReference type="EMBL" id="JACHLJ010000001">
    <property type="protein sequence ID" value="MBB5770830.1"/>
    <property type="molecule type" value="Genomic_DNA"/>
</dbReference>
<dbReference type="AlphaFoldDB" id="A0A7W9L4Z2"/>
<dbReference type="PROSITE" id="PS51898">
    <property type="entry name" value="TYR_RECOMBINASE"/>
    <property type="match status" value="1"/>
</dbReference>
<dbReference type="GO" id="GO:0015074">
    <property type="term" value="P:DNA integration"/>
    <property type="evidence" value="ECO:0007669"/>
    <property type="project" value="UniProtKB-KW"/>
</dbReference>
<name>A0A7W9L4Z2_BREVE</name>
<protein>
    <submittedName>
        <fullName evidence="4">Integrase</fullName>
    </submittedName>
</protein>
<dbReference type="Gene3D" id="1.10.443.10">
    <property type="entry name" value="Intergrase catalytic core"/>
    <property type="match status" value="1"/>
</dbReference>
<dbReference type="CDD" id="cd00796">
    <property type="entry name" value="INT_Rci_Hp1_C"/>
    <property type="match status" value="1"/>
</dbReference>
<dbReference type="SUPFAM" id="SSF56349">
    <property type="entry name" value="DNA breaking-rejoining enzymes"/>
    <property type="match status" value="1"/>
</dbReference>
<sequence>MPRQSKGPRLYLRKGRIDNRTGQQLPDRWFIRDGKSEVGTGCSVERLDDAERQLAAFIAEKWAKPVGNSDPAQVLVADALALYSMERGPQLKADPATMKGFVDHLNAFWGEQTLSDVKRSSCNAYVRHRTSQVIRTGSTGRKVSAQTARRELEVLSAAIGFWDAEHHLTRRPMVVLPEKAESNRDALTRSQAAALLRATMQRGDSSSGRENRAHLRRFILIGLYTGTRSTAIKRLSWLESLNNPWVDLERGIIYRRGRNESVAANKKRPLVKLPPRLLAHLRRWRSIDEKRGLAIVIHHGGEQIGSVRTGFAACAKAAGLSGVTPHWLRHTAATWLMEQNVDGWEAAGYLGMTTATLESHYGHHRPDHQSAARRAMR</sequence>
<proteinExistence type="predicted"/>
<dbReference type="InterPro" id="IPR050090">
    <property type="entry name" value="Tyrosine_recombinase_XerCD"/>
</dbReference>